<dbReference type="GO" id="GO:0005634">
    <property type="term" value="C:nucleus"/>
    <property type="evidence" value="ECO:0007669"/>
    <property type="project" value="UniProtKB-SubCell"/>
</dbReference>
<dbReference type="Gene3D" id="1.10.10.60">
    <property type="entry name" value="Homeodomain-like"/>
    <property type="match status" value="1"/>
</dbReference>
<dbReference type="Pfam" id="PF00072">
    <property type="entry name" value="Response_reg"/>
    <property type="match status" value="1"/>
</dbReference>
<evidence type="ECO:0000256" key="9">
    <source>
        <dbReference type="SAM" id="MobiDB-lite"/>
    </source>
</evidence>
<keyword evidence="2" id="KW-0597">Phosphoprotein</keyword>
<keyword evidence="7" id="KW-0539">Nucleus</keyword>
<dbReference type="NCBIfam" id="TIGR01557">
    <property type="entry name" value="myb_SHAQKYF"/>
    <property type="match status" value="1"/>
</dbReference>
<evidence type="ECO:0000259" key="11">
    <source>
        <dbReference type="PROSITE" id="PS51294"/>
    </source>
</evidence>
<organism evidence="12 13">
    <name type="scientific">Vigna mungo</name>
    <name type="common">Black gram</name>
    <name type="synonym">Phaseolus mungo</name>
    <dbReference type="NCBI Taxonomy" id="3915"/>
    <lineage>
        <taxon>Eukaryota</taxon>
        <taxon>Viridiplantae</taxon>
        <taxon>Streptophyta</taxon>
        <taxon>Embryophyta</taxon>
        <taxon>Tracheophyta</taxon>
        <taxon>Spermatophyta</taxon>
        <taxon>Magnoliopsida</taxon>
        <taxon>eudicotyledons</taxon>
        <taxon>Gunneridae</taxon>
        <taxon>Pentapetalae</taxon>
        <taxon>rosids</taxon>
        <taxon>fabids</taxon>
        <taxon>Fabales</taxon>
        <taxon>Fabaceae</taxon>
        <taxon>Papilionoideae</taxon>
        <taxon>50 kb inversion clade</taxon>
        <taxon>NPAAA clade</taxon>
        <taxon>indigoferoid/millettioid clade</taxon>
        <taxon>Phaseoleae</taxon>
        <taxon>Vigna</taxon>
    </lineage>
</organism>
<evidence type="ECO:0000313" key="13">
    <source>
        <dbReference type="Proteomes" id="UP001374535"/>
    </source>
</evidence>
<dbReference type="GO" id="GO:0000160">
    <property type="term" value="P:phosphorelay signal transduction system"/>
    <property type="evidence" value="ECO:0007669"/>
    <property type="project" value="UniProtKB-KW"/>
</dbReference>
<evidence type="ECO:0000256" key="5">
    <source>
        <dbReference type="ARBA" id="ARBA00023159"/>
    </source>
</evidence>
<evidence type="ECO:0000256" key="1">
    <source>
        <dbReference type="ARBA" id="ARBA00004123"/>
    </source>
</evidence>
<evidence type="ECO:0000256" key="8">
    <source>
        <dbReference type="PROSITE-ProRule" id="PRU00169"/>
    </source>
</evidence>
<evidence type="ECO:0000313" key="12">
    <source>
        <dbReference type="EMBL" id="WVZ23360.1"/>
    </source>
</evidence>
<dbReference type="InterPro" id="IPR017930">
    <property type="entry name" value="Myb_dom"/>
</dbReference>
<dbReference type="PANTHER" id="PTHR43874:SF206">
    <property type="entry name" value="RESPONSE REGULATOR RECEIVER DOMAIN PROTEIN"/>
    <property type="match status" value="1"/>
</dbReference>
<dbReference type="InterPro" id="IPR006447">
    <property type="entry name" value="Myb_dom_plants"/>
</dbReference>
<dbReference type="PROSITE" id="PS51294">
    <property type="entry name" value="HTH_MYB"/>
    <property type="match status" value="1"/>
</dbReference>
<evidence type="ECO:0000256" key="6">
    <source>
        <dbReference type="ARBA" id="ARBA00023163"/>
    </source>
</evidence>
<keyword evidence="6" id="KW-0804">Transcription</keyword>
<dbReference type="InterPro" id="IPR009057">
    <property type="entry name" value="Homeodomain-like_sf"/>
</dbReference>
<evidence type="ECO:0000259" key="10">
    <source>
        <dbReference type="PROSITE" id="PS50110"/>
    </source>
</evidence>
<keyword evidence="3" id="KW-0902">Two-component regulatory system</keyword>
<sequence length="444" mass="50910">MAEISSTEFPEFPSILNVLVIDSDLNVLDFIKKTCNQYSYQVMACSESLNAVNILRERKTNIHLILIEVYMPVMDGYEFLLFVKKEGINVPVIVMSHDDSKPCIMKTVQLGACDYWKKPLNEDIMIKNMWTHAFRKFLGEDRTQKNTDRLDENDKTREDASSVVDRNKSNFRKDDDVDESENSNPLATGKDRIVWTPELHTKFLDALKRVGPEKAVPKKILEAMNMPNLKRGHVASHMQKYRKFLKEQEEKQQQQNEHNEMSDNKKPRVSEENNFQPGLTCNIGPTREKSYDPNVQVAEHFHAEPTLTHDLSYPLATFPNISITTNFPQSSGFGLNNMQQPMMRPQIPPINLQPSSIVISDNSASVPQNYNFRMNMPPQSIPGENNIGQFFQYQYNNRASMYYPQPQNAGFSNGVVRSFAASKDIDDQTIKKQLNSTNNGHHKP</sequence>
<feature type="compositionally biased region" description="Basic and acidic residues" evidence="9">
    <location>
        <begin position="247"/>
        <end position="271"/>
    </location>
</feature>
<protein>
    <recommendedName>
        <fullName evidence="14">Two-component response regulator</fullName>
    </recommendedName>
</protein>
<gene>
    <name evidence="12" type="ORF">V8G54_001904</name>
</gene>
<dbReference type="PROSITE" id="PS50110">
    <property type="entry name" value="RESPONSE_REGULATORY"/>
    <property type="match status" value="1"/>
</dbReference>
<keyword evidence="13" id="KW-1185">Reference proteome</keyword>
<feature type="domain" description="Response regulatory" evidence="10">
    <location>
        <begin position="17"/>
        <end position="133"/>
    </location>
</feature>
<feature type="domain" description="HTH myb-type" evidence="11">
    <location>
        <begin position="195"/>
        <end position="246"/>
    </location>
</feature>
<dbReference type="InterPro" id="IPR001789">
    <property type="entry name" value="Sig_transdc_resp-reg_receiver"/>
</dbReference>
<accession>A0AAQ3P952</accession>
<comment type="subcellular location">
    <subcellularLocation>
        <location evidence="1">Nucleus</location>
    </subcellularLocation>
</comment>
<evidence type="ECO:0000256" key="7">
    <source>
        <dbReference type="ARBA" id="ARBA00023242"/>
    </source>
</evidence>
<feature type="region of interest" description="Disordered" evidence="9">
    <location>
        <begin position="145"/>
        <end position="189"/>
    </location>
</feature>
<dbReference type="GO" id="GO:0003677">
    <property type="term" value="F:DNA binding"/>
    <property type="evidence" value="ECO:0007669"/>
    <property type="project" value="InterPro"/>
</dbReference>
<dbReference type="SUPFAM" id="SSF52172">
    <property type="entry name" value="CheY-like"/>
    <property type="match status" value="1"/>
</dbReference>
<dbReference type="CDD" id="cd17584">
    <property type="entry name" value="REC_typeB_ARR-like"/>
    <property type="match status" value="1"/>
</dbReference>
<dbReference type="SUPFAM" id="SSF46689">
    <property type="entry name" value="Homeodomain-like"/>
    <property type="match status" value="1"/>
</dbReference>
<dbReference type="SMART" id="SM00448">
    <property type="entry name" value="REC"/>
    <property type="match status" value="1"/>
</dbReference>
<reference evidence="12 13" key="1">
    <citation type="journal article" date="2023" name="Life. Sci Alliance">
        <title>Evolutionary insights into 3D genome organization and epigenetic landscape of Vigna mungo.</title>
        <authorList>
            <person name="Junaid A."/>
            <person name="Singh B."/>
            <person name="Bhatia S."/>
        </authorList>
    </citation>
    <scope>NUCLEOTIDE SEQUENCE [LARGE SCALE GENOMIC DNA]</scope>
    <source>
        <strain evidence="12">Urdbean</strain>
    </source>
</reference>
<feature type="region of interest" description="Disordered" evidence="9">
    <location>
        <begin position="247"/>
        <end position="290"/>
    </location>
</feature>
<feature type="compositionally biased region" description="Basic and acidic residues" evidence="9">
    <location>
        <begin position="145"/>
        <end position="175"/>
    </location>
</feature>
<dbReference type="FunFam" id="1.10.10.60:FF:000007">
    <property type="entry name" value="Two-component response regulator"/>
    <property type="match status" value="1"/>
</dbReference>
<dbReference type="Proteomes" id="UP001374535">
    <property type="component" value="Chromosome 1"/>
</dbReference>
<proteinExistence type="predicted"/>
<evidence type="ECO:0000256" key="3">
    <source>
        <dbReference type="ARBA" id="ARBA00023012"/>
    </source>
</evidence>
<evidence type="ECO:0000256" key="2">
    <source>
        <dbReference type="ARBA" id="ARBA00022553"/>
    </source>
</evidence>
<dbReference type="Gene3D" id="3.40.50.2300">
    <property type="match status" value="1"/>
</dbReference>
<dbReference type="PANTHER" id="PTHR43874">
    <property type="entry name" value="TWO-COMPONENT RESPONSE REGULATOR"/>
    <property type="match status" value="1"/>
</dbReference>
<dbReference type="EMBL" id="CP144700">
    <property type="protein sequence ID" value="WVZ23360.1"/>
    <property type="molecule type" value="Genomic_DNA"/>
</dbReference>
<dbReference type="InterPro" id="IPR045279">
    <property type="entry name" value="ARR-like"/>
</dbReference>
<evidence type="ECO:0000256" key="4">
    <source>
        <dbReference type="ARBA" id="ARBA00023015"/>
    </source>
</evidence>
<dbReference type="AlphaFoldDB" id="A0AAQ3P952"/>
<keyword evidence="5" id="KW-0010">Activator</keyword>
<evidence type="ECO:0008006" key="14">
    <source>
        <dbReference type="Google" id="ProtNLM"/>
    </source>
</evidence>
<keyword evidence="4" id="KW-0805">Transcription regulation</keyword>
<name>A0AAQ3P952_VIGMU</name>
<dbReference type="GO" id="GO:0009736">
    <property type="term" value="P:cytokinin-activated signaling pathway"/>
    <property type="evidence" value="ECO:0007669"/>
    <property type="project" value="InterPro"/>
</dbReference>
<comment type="caution">
    <text evidence="8">Lacks conserved residue(s) required for the propagation of feature annotation.</text>
</comment>
<dbReference type="InterPro" id="IPR011006">
    <property type="entry name" value="CheY-like_superfamily"/>
</dbReference>